<dbReference type="RefSeq" id="WP_312748509.1">
    <property type="nucleotide sequence ID" value="NZ_CP116968.1"/>
</dbReference>
<dbReference type="GO" id="GO:0005886">
    <property type="term" value="C:plasma membrane"/>
    <property type="evidence" value="ECO:0007669"/>
    <property type="project" value="TreeGrafter"/>
</dbReference>
<dbReference type="PANTHER" id="PTHR45436">
    <property type="entry name" value="SENSOR HISTIDINE KINASE YKOH"/>
    <property type="match status" value="1"/>
</dbReference>
<dbReference type="Gene3D" id="3.30.565.10">
    <property type="entry name" value="Histidine kinase-like ATPase, C-terminal domain"/>
    <property type="match status" value="1"/>
</dbReference>
<dbReference type="SMART" id="SM00388">
    <property type="entry name" value="HisKA"/>
    <property type="match status" value="1"/>
</dbReference>
<keyword evidence="8 12" id="KW-1133">Transmembrane helix</keyword>
<evidence type="ECO:0000313" key="16">
    <source>
        <dbReference type="Proteomes" id="UP001302494"/>
    </source>
</evidence>
<dbReference type="KEGG" id="nneo:PQG83_08590"/>
<accession>A0AA96GR75</accession>
<dbReference type="InterPro" id="IPR005467">
    <property type="entry name" value="His_kinase_dom"/>
</dbReference>
<evidence type="ECO:0000256" key="9">
    <source>
        <dbReference type="ARBA" id="ARBA00023012"/>
    </source>
</evidence>
<dbReference type="PANTHER" id="PTHR45436:SF8">
    <property type="entry name" value="HISTIDINE KINASE"/>
    <property type="match status" value="1"/>
</dbReference>
<evidence type="ECO:0000256" key="7">
    <source>
        <dbReference type="ARBA" id="ARBA00022777"/>
    </source>
</evidence>
<evidence type="ECO:0000256" key="3">
    <source>
        <dbReference type="ARBA" id="ARBA00012438"/>
    </source>
</evidence>
<evidence type="ECO:0000313" key="15">
    <source>
        <dbReference type="EMBL" id="WNM63798.1"/>
    </source>
</evidence>
<keyword evidence="9" id="KW-0902">Two-component regulatory system</keyword>
<feature type="domain" description="Histidine kinase" evidence="13">
    <location>
        <begin position="232"/>
        <end position="445"/>
    </location>
</feature>
<dbReference type="SMART" id="SM00304">
    <property type="entry name" value="HAMP"/>
    <property type="match status" value="1"/>
</dbReference>
<dbReference type="InterPro" id="IPR036097">
    <property type="entry name" value="HisK_dim/P_sf"/>
</dbReference>
<keyword evidence="5" id="KW-0808">Transferase</keyword>
<dbReference type="InterPro" id="IPR003594">
    <property type="entry name" value="HATPase_dom"/>
</dbReference>
<evidence type="ECO:0000256" key="1">
    <source>
        <dbReference type="ARBA" id="ARBA00000085"/>
    </source>
</evidence>
<dbReference type="Pfam" id="PF00512">
    <property type="entry name" value="HisKA"/>
    <property type="match status" value="1"/>
</dbReference>
<evidence type="ECO:0000256" key="8">
    <source>
        <dbReference type="ARBA" id="ARBA00022989"/>
    </source>
</evidence>
<keyword evidence="7" id="KW-0418">Kinase</keyword>
<evidence type="ECO:0000256" key="2">
    <source>
        <dbReference type="ARBA" id="ARBA00004370"/>
    </source>
</evidence>
<dbReference type="PRINTS" id="PR00344">
    <property type="entry name" value="BCTRLSENSOR"/>
</dbReference>
<dbReference type="InterPro" id="IPR004358">
    <property type="entry name" value="Sig_transdc_His_kin-like_C"/>
</dbReference>
<dbReference type="Gene3D" id="6.10.340.10">
    <property type="match status" value="1"/>
</dbReference>
<dbReference type="PROSITE" id="PS50885">
    <property type="entry name" value="HAMP"/>
    <property type="match status" value="1"/>
</dbReference>
<feature type="coiled-coil region" evidence="11">
    <location>
        <begin position="241"/>
        <end position="278"/>
    </location>
</feature>
<keyword evidence="16" id="KW-1185">Reference proteome</keyword>
<dbReference type="InterPro" id="IPR050428">
    <property type="entry name" value="TCS_sensor_his_kinase"/>
</dbReference>
<evidence type="ECO:0000256" key="5">
    <source>
        <dbReference type="ARBA" id="ARBA00022679"/>
    </source>
</evidence>
<keyword evidence="15" id="KW-0547">Nucleotide-binding</keyword>
<keyword evidence="15" id="KW-0067">ATP-binding</keyword>
<dbReference type="SUPFAM" id="SSF47384">
    <property type="entry name" value="Homodimeric domain of signal transducing histidine kinase"/>
    <property type="match status" value="1"/>
</dbReference>
<feature type="domain" description="HAMP" evidence="14">
    <location>
        <begin position="171"/>
        <end position="224"/>
    </location>
</feature>
<dbReference type="InterPro" id="IPR036890">
    <property type="entry name" value="HATPase_C_sf"/>
</dbReference>
<gene>
    <name evidence="15" type="ORF">PQG83_08590</name>
</gene>
<dbReference type="SUPFAM" id="SSF55874">
    <property type="entry name" value="ATPase domain of HSP90 chaperone/DNA topoisomerase II/histidine kinase"/>
    <property type="match status" value="1"/>
</dbReference>
<evidence type="ECO:0000256" key="6">
    <source>
        <dbReference type="ARBA" id="ARBA00022692"/>
    </source>
</evidence>
<dbReference type="InterPro" id="IPR003661">
    <property type="entry name" value="HisK_dim/P_dom"/>
</dbReference>
<dbReference type="GO" id="GO:0000155">
    <property type="term" value="F:phosphorelay sensor kinase activity"/>
    <property type="evidence" value="ECO:0007669"/>
    <property type="project" value="InterPro"/>
</dbReference>
<evidence type="ECO:0000256" key="12">
    <source>
        <dbReference type="SAM" id="Phobius"/>
    </source>
</evidence>
<dbReference type="GO" id="GO:0005524">
    <property type="term" value="F:ATP binding"/>
    <property type="evidence" value="ECO:0007669"/>
    <property type="project" value="UniProtKB-KW"/>
</dbReference>
<keyword evidence="10 12" id="KW-0472">Membrane</keyword>
<dbReference type="Proteomes" id="UP001302494">
    <property type="component" value="Chromosome"/>
</dbReference>
<keyword evidence="4" id="KW-0597">Phosphoprotein</keyword>
<proteinExistence type="predicted"/>
<dbReference type="InterPro" id="IPR003660">
    <property type="entry name" value="HAMP_dom"/>
</dbReference>
<evidence type="ECO:0000256" key="11">
    <source>
        <dbReference type="SAM" id="Coils"/>
    </source>
</evidence>
<organism evidence="15 16">
    <name type="scientific">Candidatus Nitrospira neomarina</name>
    <dbReference type="NCBI Taxonomy" id="3020899"/>
    <lineage>
        <taxon>Bacteria</taxon>
        <taxon>Pseudomonadati</taxon>
        <taxon>Nitrospirota</taxon>
        <taxon>Nitrospiria</taxon>
        <taxon>Nitrospirales</taxon>
        <taxon>Nitrospiraceae</taxon>
        <taxon>Nitrospira</taxon>
    </lineage>
</organism>
<dbReference type="PROSITE" id="PS50109">
    <property type="entry name" value="HIS_KIN"/>
    <property type="match status" value="1"/>
</dbReference>
<evidence type="ECO:0000256" key="10">
    <source>
        <dbReference type="ARBA" id="ARBA00023136"/>
    </source>
</evidence>
<dbReference type="SMART" id="SM00387">
    <property type="entry name" value="HATPase_c"/>
    <property type="match status" value="1"/>
</dbReference>
<keyword evidence="6 12" id="KW-0812">Transmembrane</keyword>
<keyword evidence="11" id="KW-0175">Coiled coil</keyword>
<feature type="transmembrane region" description="Helical" evidence="12">
    <location>
        <begin position="12"/>
        <end position="35"/>
    </location>
</feature>
<dbReference type="EC" id="2.7.13.3" evidence="3"/>
<dbReference type="EMBL" id="CP116968">
    <property type="protein sequence ID" value="WNM63798.1"/>
    <property type="molecule type" value="Genomic_DNA"/>
</dbReference>
<protein>
    <recommendedName>
        <fullName evidence="3">histidine kinase</fullName>
        <ecNumber evidence="3">2.7.13.3</ecNumber>
    </recommendedName>
</protein>
<dbReference type="CDD" id="cd00082">
    <property type="entry name" value="HisKA"/>
    <property type="match status" value="1"/>
</dbReference>
<comment type="subcellular location">
    <subcellularLocation>
        <location evidence="2">Membrane</location>
    </subcellularLocation>
</comment>
<evidence type="ECO:0000256" key="4">
    <source>
        <dbReference type="ARBA" id="ARBA00022553"/>
    </source>
</evidence>
<sequence length="465" mass="52217">MRKLLRTASFRLTLFTACLFAVFVITTFVVSYWIAVRYLLERVDGEITWQIQMLVKEYQAGSLNSANPDLVEPGTYLLLRDSAGRSIVQNLPSEAPVRKWFQELPPKDIPIDNASHKLRARAVLLPDGTQLIVGQDLKELEAAKEFLRQAFGWLLAAILIVGLACGAIVSAITLRRVEEINLTVGDIIKGHFDRRISLKGTDDEFDRLSRQINLMLAQIEKLMGGLRQVSIDMAHDLRTPLSRMRQKLEGARNRATSLEDYEQAIDQALKQNDEILETFSALLGIAQLGSGAYRQKFHEISLSEIFEILEETYAPIAEERQQILFTTIQPDLQFHGDSRLITQMLVNLLENAIRHSPSGARISLILSQRLSGVTAVITDTGPGVPESEREKIFQRFYRLETSRTTTGSGLGLSLVSAIADLHGIRISLSDNHPGLRVTLEFPMHNAQLYKNPATLPIRNNLKQVR</sequence>
<evidence type="ECO:0000259" key="13">
    <source>
        <dbReference type="PROSITE" id="PS50109"/>
    </source>
</evidence>
<dbReference type="SUPFAM" id="SSF158472">
    <property type="entry name" value="HAMP domain-like"/>
    <property type="match status" value="1"/>
</dbReference>
<dbReference type="Gene3D" id="1.10.287.130">
    <property type="match status" value="1"/>
</dbReference>
<comment type="catalytic activity">
    <reaction evidence="1">
        <text>ATP + protein L-histidine = ADP + protein N-phospho-L-histidine.</text>
        <dbReference type="EC" id="2.7.13.3"/>
    </reaction>
</comment>
<reference evidence="15 16" key="1">
    <citation type="submission" date="2023-01" db="EMBL/GenBank/DDBJ databases">
        <title>Cultivation and genomic characterization of new, ubiquitous marine nitrite-oxidizing bacteria from the Nitrospirales.</title>
        <authorList>
            <person name="Mueller A.J."/>
            <person name="Daebeler A."/>
            <person name="Herbold C.W."/>
            <person name="Kirkegaard R.H."/>
            <person name="Daims H."/>
        </authorList>
    </citation>
    <scope>NUCLEOTIDE SEQUENCE [LARGE SCALE GENOMIC DNA]</scope>
    <source>
        <strain evidence="15 16">DK</strain>
    </source>
</reference>
<dbReference type="AlphaFoldDB" id="A0AA96GR75"/>
<name>A0AA96GR75_9BACT</name>
<dbReference type="Pfam" id="PF02518">
    <property type="entry name" value="HATPase_c"/>
    <property type="match status" value="1"/>
</dbReference>
<feature type="transmembrane region" description="Helical" evidence="12">
    <location>
        <begin position="150"/>
        <end position="174"/>
    </location>
</feature>
<evidence type="ECO:0000259" key="14">
    <source>
        <dbReference type="PROSITE" id="PS50885"/>
    </source>
</evidence>